<protein>
    <submittedName>
        <fullName evidence="2">Uncharacterized protein</fullName>
    </submittedName>
</protein>
<sequence length="141" mass="15868">MATSSAGCLLVVLFLLCATIESCDATDPPARWVSMLGTRRERSIAFRVCTKALLEYMESWPREWIGEVIDVLSANLRRVGPTEYYMMTFYAKKMIPALGITFKVIISFTYTKPTGSSTLYTGIVSNFQIMMIRGTVEPIEE</sequence>
<dbReference type="AlphaFoldDB" id="A0A2I0APK8"/>
<proteinExistence type="predicted"/>
<evidence type="ECO:0000313" key="3">
    <source>
        <dbReference type="Proteomes" id="UP000236161"/>
    </source>
</evidence>
<keyword evidence="1" id="KW-0732">Signal</keyword>
<reference evidence="2 3" key="1">
    <citation type="journal article" date="2017" name="Nature">
        <title>The Apostasia genome and the evolution of orchids.</title>
        <authorList>
            <person name="Zhang G.Q."/>
            <person name="Liu K.W."/>
            <person name="Li Z."/>
            <person name="Lohaus R."/>
            <person name="Hsiao Y.Y."/>
            <person name="Niu S.C."/>
            <person name="Wang J.Y."/>
            <person name="Lin Y.C."/>
            <person name="Xu Q."/>
            <person name="Chen L.J."/>
            <person name="Yoshida K."/>
            <person name="Fujiwara S."/>
            <person name="Wang Z.W."/>
            <person name="Zhang Y.Q."/>
            <person name="Mitsuda N."/>
            <person name="Wang M."/>
            <person name="Liu G.H."/>
            <person name="Pecoraro L."/>
            <person name="Huang H.X."/>
            <person name="Xiao X.J."/>
            <person name="Lin M."/>
            <person name="Wu X.Y."/>
            <person name="Wu W.L."/>
            <person name="Chen Y.Y."/>
            <person name="Chang S.B."/>
            <person name="Sakamoto S."/>
            <person name="Ohme-Takagi M."/>
            <person name="Yagi M."/>
            <person name="Zeng S.J."/>
            <person name="Shen C.Y."/>
            <person name="Yeh C.M."/>
            <person name="Luo Y.B."/>
            <person name="Tsai W.C."/>
            <person name="Van de Peer Y."/>
            <person name="Liu Z.J."/>
        </authorList>
    </citation>
    <scope>NUCLEOTIDE SEQUENCE [LARGE SCALE GENOMIC DNA]</scope>
    <source>
        <strain evidence="3">cv. Shenzhen</strain>
        <tissue evidence="2">Stem</tissue>
    </source>
</reference>
<feature type="chain" id="PRO_5014141526" evidence="1">
    <location>
        <begin position="26"/>
        <end position="141"/>
    </location>
</feature>
<dbReference type="EMBL" id="KZ451968">
    <property type="protein sequence ID" value="PKA57489.1"/>
    <property type="molecule type" value="Genomic_DNA"/>
</dbReference>
<name>A0A2I0APK8_9ASPA</name>
<evidence type="ECO:0000313" key="2">
    <source>
        <dbReference type="EMBL" id="PKA57489.1"/>
    </source>
</evidence>
<evidence type="ECO:0000256" key="1">
    <source>
        <dbReference type="SAM" id="SignalP"/>
    </source>
</evidence>
<accession>A0A2I0APK8</accession>
<dbReference type="Proteomes" id="UP000236161">
    <property type="component" value="Unassembled WGS sequence"/>
</dbReference>
<feature type="signal peptide" evidence="1">
    <location>
        <begin position="1"/>
        <end position="25"/>
    </location>
</feature>
<gene>
    <name evidence="2" type="ORF">AXF42_Ash013677</name>
</gene>
<organism evidence="2 3">
    <name type="scientific">Apostasia shenzhenica</name>
    <dbReference type="NCBI Taxonomy" id="1088818"/>
    <lineage>
        <taxon>Eukaryota</taxon>
        <taxon>Viridiplantae</taxon>
        <taxon>Streptophyta</taxon>
        <taxon>Embryophyta</taxon>
        <taxon>Tracheophyta</taxon>
        <taxon>Spermatophyta</taxon>
        <taxon>Magnoliopsida</taxon>
        <taxon>Liliopsida</taxon>
        <taxon>Asparagales</taxon>
        <taxon>Orchidaceae</taxon>
        <taxon>Apostasioideae</taxon>
        <taxon>Apostasia</taxon>
    </lineage>
</organism>
<keyword evidence="3" id="KW-1185">Reference proteome</keyword>